<sequence>MTTLYEKVANRACLETAWATVKAKRPPPGIDRVRWEDFDANAEHHLERLAQELADGQYRHLPVMGFERRRGDKRPRQVGIATMRDRVVQQALAQVLTPVIEGLLLPCCYAYRPGRSAVGAVRHAAKVIGEGYLWALQMDIHEFFDSIDHELLLQLLFKLTADAAVVKLVSTMVRARVFKQMGLFDHLCGTHQGSGISPLLSNLYLHPLDRYLWSRHQERYLRYSDDLILFAKEREILEQACLEIPQALKELKLAVCEDKTSVRHVSEGIVYLGYHMDSSGVGPSRKSVETLEERLRAFDRVRPMDSVAEKLAEATRVVRGWRAYYGDCTVVTPPNAIAFLAWSDVVQEDGHAATVRSRLKDFGPETYQNADLGVHIGDLCLTLGLPNQAVRHFARSLELNPECTPAKERIRRLQNETKSPLEVIAKTRLVLQSRPDWREGYEKLREEYVRLGLYGFAQKAHDKVLSLDDTLSPGLLEARTTDPVAWETAAFDYRTVDQDLFLRVFEGRLEAHAKQWVDENGRWGFVRVERPLKKRDVYKHLKGEETLAVYPVTATDTVNFLVFDVDTAKKAILQHGEAALDEFRRQAHHDALRLKHLCANLGCRLYLEDSGYKGRHGWLFFDKPIDAGRAMCLGRQIMQAAGGPSPSMVWELYPMGKSQRHQSLIKLPLGINQKSKRRCLFVEDDGDPVEDQGLVLKTIERASFDDVSERLSRLRHLEEPPASATPDREAWDVSPPLQTMISRCGVLRHLIDKAKATHYLTHFERVCLLYTLTFAGAEGEAYLHRVIGYCLNYSRAYTQRQIDQRKDSPISCARIMELFPELTEALPCACDLKPPVRGYPSPVLHMLAAEIQPASAPSEATLAHEADELSPAECEAPAVFGTQEEDGKEEPVALGPLLDFEHLFHAEAEDAPATLFNEPIEAADASSGKPKIQVSEAPPPAREPRCQPPCPEPTQNIQARVSALALEYCRLQEAVLRRRQRLQELGEALDGIFGTMQERCIHTPVGEISWVRDASGIATLTVRWNR</sequence>
<accession>A0A832A1S9</accession>
<evidence type="ECO:0000256" key="1">
    <source>
        <dbReference type="ARBA" id="ARBA00034120"/>
    </source>
</evidence>
<dbReference type="EMBL" id="DSTK01000031">
    <property type="protein sequence ID" value="HFK97605.1"/>
    <property type="molecule type" value="Genomic_DNA"/>
</dbReference>
<dbReference type="SUPFAM" id="SSF56672">
    <property type="entry name" value="DNA/RNA polymerases"/>
    <property type="match status" value="1"/>
</dbReference>
<feature type="compositionally biased region" description="Pro residues" evidence="3">
    <location>
        <begin position="937"/>
        <end position="946"/>
    </location>
</feature>
<protein>
    <recommendedName>
        <fullName evidence="4">Reverse transcriptase domain-containing protein</fullName>
    </recommendedName>
</protein>
<evidence type="ECO:0000256" key="3">
    <source>
        <dbReference type="SAM" id="MobiDB-lite"/>
    </source>
</evidence>
<comment type="caution">
    <text evidence="5">The sequence shown here is derived from an EMBL/GenBank/DDBJ whole genome shotgun (WGS) entry which is preliminary data.</text>
</comment>
<dbReference type="PROSITE" id="PS50005">
    <property type="entry name" value="TPR"/>
    <property type="match status" value="1"/>
</dbReference>
<evidence type="ECO:0000313" key="5">
    <source>
        <dbReference type="EMBL" id="HFK97605.1"/>
    </source>
</evidence>
<dbReference type="InterPro" id="IPR000477">
    <property type="entry name" value="RT_dom"/>
</dbReference>
<gene>
    <name evidence="5" type="ORF">ENS06_09850</name>
</gene>
<organism evidence="5">
    <name type="scientific">Desulfacinum infernum</name>
    <dbReference type="NCBI Taxonomy" id="35837"/>
    <lineage>
        <taxon>Bacteria</taxon>
        <taxon>Pseudomonadati</taxon>
        <taxon>Thermodesulfobacteriota</taxon>
        <taxon>Syntrophobacteria</taxon>
        <taxon>Syntrophobacterales</taxon>
        <taxon>Syntrophobacteraceae</taxon>
        <taxon>Desulfacinum</taxon>
    </lineage>
</organism>
<keyword evidence="2" id="KW-0802">TPR repeat</keyword>
<dbReference type="PANTHER" id="PTHR34047:SF8">
    <property type="entry name" value="PROTEIN YKFC"/>
    <property type="match status" value="1"/>
</dbReference>
<dbReference type="CDD" id="cd01651">
    <property type="entry name" value="RT_G2_intron"/>
    <property type="match status" value="1"/>
</dbReference>
<name>A0A832A1S9_9BACT</name>
<dbReference type="Pfam" id="PF22548">
    <property type="entry name" value="AEP-TOTE"/>
    <property type="match status" value="1"/>
</dbReference>
<dbReference type="SUPFAM" id="SSF48452">
    <property type="entry name" value="TPR-like"/>
    <property type="match status" value="1"/>
</dbReference>
<dbReference type="PROSITE" id="PS50878">
    <property type="entry name" value="RT_POL"/>
    <property type="match status" value="1"/>
</dbReference>
<dbReference type="InterPro" id="IPR043502">
    <property type="entry name" value="DNA/RNA_pol_sf"/>
</dbReference>
<reference evidence="5" key="1">
    <citation type="journal article" date="2020" name="mSystems">
        <title>Genome- and Community-Level Interaction Insights into Carbon Utilization and Element Cycling Functions of Hydrothermarchaeota in Hydrothermal Sediment.</title>
        <authorList>
            <person name="Zhou Z."/>
            <person name="Liu Y."/>
            <person name="Xu W."/>
            <person name="Pan J."/>
            <person name="Luo Z.H."/>
            <person name="Li M."/>
        </authorList>
    </citation>
    <scope>NUCLEOTIDE SEQUENCE [LARGE SCALE GENOMIC DNA]</scope>
    <source>
        <strain evidence="5">SpSt-456</strain>
    </source>
</reference>
<dbReference type="InterPro" id="IPR054347">
    <property type="entry name" value="TOTE_primase"/>
</dbReference>
<proteinExistence type="inferred from homology"/>
<evidence type="ECO:0000259" key="4">
    <source>
        <dbReference type="PROSITE" id="PS50878"/>
    </source>
</evidence>
<feature type="repeat" description="TPR" evidence="2">
    <location>
        <begin position="370"/>
        <end position="403"/>
    </location>
</feature>
<dbReference type="Gene3D" id="1.25.40.10">
    <property type="entry name" value="Tetratricopeptide repeat domain"/>
    <property type="match status" value="1"/>
</dbReference>
<feature type="domain" description="Reverse transcriptase" evidence="4">
    <location>
        <begin position="47"/>
        <end position="276"/>
    </location>
</feature>
<dbReference type="InterPro" id="IPR011990">
    <property type="entry name" value="TPR-like_helical_dom_sf"/>
</dbReference>
<dbReference type="AlphaFoldDB" id="A0A832A1S9"/>
<dbReference type="NCBIfam" id="NF040561">
    <property type="entry name" value="PrimPol_Msp"/>
    <property type="match status" value="1"/>
</dbReference>
<evidence type="ECO:0000256" key="2">
    <source>
        <dbReference type="PROSITE-ProRule" id="PRU00339"/>
    </source>
</evidence>
<feature type="region of interest" description="Disordered" evidence="3">
    <location>
        <begin position="923"/>
        <end position="946"/>
    </location>
</feature>
<dbReference type="InterPro" id="IPR051083">
    <property type="entry name" value="GrpII_Intron_Splice-Mob/Def"/>
</dbReference>
<comment type="similarity">
    <text evidence="1">Belongs to the bacterial reverse transcriptase family.</text>
</comment>
<dbReference type="InterPro" id="IPR019734">
    <property type="entry name" value="TPR_rpt"/>
</dbReference>
<dbReference type="PANTHER" id="PTHR34047">
    <property type="entry name" value="NUCLEAR INTRON MATURASE 1, MITOCHONDRIAL-RELATED"/>
    <property type="match status" value="1"/>
</dbReference>
<dbReference type="Pfam" id="PF00078">
    <property type="entry name" value="RVT_1"/>
    <property type="match status" value="1"/>
</dbReference>